<dbReference type="AlphaFoldDB" id="A0A1Y6D007"/>
<organism evidence="8 9">
    <name type="scientific">Methylomagnum ishizawai</name>
    <dbReference type="NCBI Taxonomy" id="1760988"/>
    <lineage>
        <taxon>Bacteria</taxon>
        <taxon>Pseudomonadati</taxon>
        <taxon>Pseudomonadota</taxon>
        <taxon>Gammaproteobacteria</taxon>
        <taxon>Methylococcales</taxon>
        <taxon>Methylococcaceae</taxon>
        <taxon>Methylomagnum</taxon>
    </lineage>
</organism>
<keyword evidence="3 6" id="KW-0808">Transferase</keyword>
<evidence type="ECO:0000313" key="8">
    <source>
        <dbReference type="EMBL" id="SMF96269.1"/>
    </source>
</evidence>
<comment type="catalytic activity">
    <reaction evidence="5">
        <text>2-oxo-3-sulfanylpropanoate + [thioredoxin]-dithiol = [thioredoxin]-disulfide + hydrogen sulfide + pyruvate + H(+)</text>
        <dbReference type="Rhea" id="RHEA:21740"/>
        <dbReference type="Rhea" id="RHEA-COMP:10698"/>
        <dbReference type="Rhea" id="RHEA-COMP:10700"/>
        <dbReference type="ChEBI" id="CHEBI:15361"/>
        <dbReference type="ChEBI" id="CHEBI:15378"/>
        <dbReference type="ChEBI" id="CHEBI:29919"/>
        <dbReference type="ChEBI" id="CHEBI:29950"/>
        <dbReference type="ChEBI" id="CHEBI:50058"/>
        <dbReference type="ChEBI" id="CHEBI:57678"/>
        <dbReference type="EC" id="2.8.1.2"/>
    </reaction>
    <physiologicalReaction direction="left-to-right" evidence="5">
        <dbReference type="Rhea" id="RHEA:21741"/>
    </physiologicalReaction>
</comment>
<dbReference type="GO" id="GO:0005737">
    <property type="term" value="C:cytoplasm"/>
    <property type="evidence" value="ECO:0007669"/>
    <property type="project" value="UniProtKB-SubCell"/>
</dbReference>
<comment type="subcellular location">
    <subcellularLocation>
        <location evidence="1">Cytoplasm</location>
    </subcellularLocation>
</comment>
<feature type="domain" description="Rhodanese" evidence="7">
    <location>
        <begin position="19"/>
        <end position="136"/>
    </location>
</feature>
<dbReference type="InterPro" id="IPR036873">
    <property type="entry name" value="Rhodanese-like_dom_sf"/>
</dbReference>
<name>A0A1Y6D007_9GAMM</name>
<evidence type="ECO:0000256" key="6">
    <source>
        <dbReference type="RuleBase" id="RU000507"/>
    </source>
</evidence>
<dbReference type="Gene3D" id="3.40.250.10">
    <property type="entry name" value="Rhodanese-like domain"/>
    <property type="match status" value="2"/>
</dbReference>
<dbReference type="InterPro" id="IPR001763">
    <property type="entry name" value="Rhodanese-like_dom"/>
</dbReference>
<dbReference type="InterPro" id="IPR001307">
    <property type="entry name" value="Thiosulphate_STrfase_CS"/>
</dbReference>
<keyword evidence="9" id="KW-1185">Reference proteome</keyword>
<dbReference type="RefSeq" id="WP_085215169.1">
    <property type="nucleotide sequence ID" value="NZ_FXAM01000001.1"/>
</dbReference>
<dbReference type="PROSITE" id="PS00683">
    <property type="entry name" value="RHODANESE_2"/>
    <property type="match status" value="1"/>
</dbReference>
<feature type="domain" description="Rhodanese" evidence="7">
    <location>
        <begin position="166"/>
        <end position="281"/>
    </location>
</feature>
<evidence type="ECO:0000313" key="9">
    <source>
        <dbReference type="Proteomes" id="UP000192923"/>
    </source>
</evidence>
<dbReference type="GO" id="GO:0016784">
    <property type="term" value="F:3-mercaptopyruvate sulfurtransferase activity"/>
    <property type="evidence" value="ECO:0007669"/>
    <property type="project" value="UniProtKB-EC"/>
</dbReference>
<dbReference type="SUPFAM" id="SSF52821">
    <property type="entry name" value="Rhodanese/Cell cycle control phosphatase"/>
    <property type="match status" value="2"/>
</dbReference>
<dbReference type="FunFam" id="3.40.250.10:FF:000001">
    <property type="entry name" value="Sulfurtransferase"/>
    <property type="match status" value="1"/>
</dbReference>
<dbReference type="Proteomes" id="UP000192923">
    <property type="component" value="Unassembled WGS sequence"/>
</dbReference>
<gene>
    <name evidence="8" type="ORF">SAMN02949497_3661</name>
</gene>
<dbReference type="EMBL" id="FXAM01000001">
    <property type="protein sequence ID" value="SMF96269.1"/>
    <property type="molecule type" value="Genomic_DNA"/>
</dbReference>
<evidence type="ECO:0000256" key="1">
    <source>
        <dbReference type="ARBA" id="ARBA00004496"/>
    </source>
</evidence>
<evidence type="ECO:0000259" key="7">
    <source>
        <dbReference type="PROSITE" id="PS50206"/>
    </source>
</evidence>
<dbReference type="PROSITE" id="PS50206">
    <property type="entry name" value="RHODANESE_3"/>
    <property type="match status" value="2"/>
</dbReference>
<evidence type="ECO:0000256" key="3">
    <source>
        <dbReference type="ARBA" id="ARBA00022679"/>
    </source>
</evidence>
<evidence type="ECO:0000256" key="5">
    <source>
        <dbReference type="ARBA" id="ARBA00051793"/>
    </source>
</evidence>
<dbReference type="PANTHER" id="PTHR11364">
    <property type="entry name" value="THIOSULFATE SULFERTANSFERASE"/>
    <property type="match status" value="1"/>
</dbReference>
<reference evidence="8 9" key="1">
    <citation type="submission" date="2016-12" db="EMBL/GenBank/DDBJ databases">
        <authorList>
            <person name="Song W.-J."/>
            <person name="Kurnit D.M."/>
        </authorList>
    </citation>
    <scope>NUCLEOTIDE SEQUENCE [LARGE SCALE GENOMIC DNA]</scope>
    <source>
        <strain evidence="8 9">175</strain>
    </source>
</reference>
<proteinExistence type="predicted"/>
<accession>A0A1Y6D007</accession>
<dbReference type="InterPro" id="IPR045078">
    <property type="entry name" value="TST/MPST-like"/>
</dbReference>
<dbReference type="STRING" id="1760988.SAMN02949497_3661"/>
<evidence type="ECO:0000256" key="2">
    <source>
        <dbReference type="ARBA" id="ARBA00022490"/>
    </source>
</evidence>
<protein>
    <recommendedName>
        <fullName evidence="6">Sulfurtransferase</fullName>
    </recommendedName>
</protein>
<dbReference type="GO" id="GO:0004792">
    <property type="term" value="F:thiosulfate-cyanide sulfurtransferase activity"/>
    <property type="evidence" value="ECO:0007669"/>
    <property type="project" value="InterPro"/>
</dbReference>
<keyword evidence="8" id="KW-0670">Pyruvate</keyword>
<dbReference type="NCBIfam" id="NF008557">
    <property type="entry name" value="PRK11493.1"/>
    <property type="match status" value="1"/>
</dbReference>
<dbReference type="CDD" id="cd01448">
    <property type="entry name" value="TST_Repeat_1"/>
    <property type="match status" value="1"/>
</dbReference>
<dbReference type="Pfam" id="PF00581">
    <property type="entry name" value="Rhodanese"/>
    <property type="match status" value="2"/>
</dbReference>
<sequence>MHATATPLLDAEWLAAHLDDPDLVVLDASFFLPNQGRDAHREYLAAHLPGAGFFDIDAIADHASSLPHMLPTPDCFAQAAGTLGIGPDTLVVAYDHNSFMASARVWWTFRVFGHDRVRVLDGGLTRWRALGLPLAAGLVTAPPREFTASFHPGWVRGLEEMRGLLGDPTAQILDARSPGRFAGTEPEPRAGLRSGHIPGSRNLFFKRLIDAATGCLKPSDELEREFRDAGIDPLRPVVATCGTGVTASVLALGLYCLGNGDAAVYDGSWIEWGGRDDTPVGTN</sequence>
<dbReference type="OrthoDB" id="9781034at2"/>
<dbReference type="PANTHER" id="PTHR11364:SF27">
    <property type="entry name" value="SULFURTRANSFERASE"/>
    <property type="match status" value="1"/>
</dbReference>
<dbReference type="SMART" id="SM00450">
    <property type="entry name" value="RHOD"/>
    <property type="match status" value="2"/>
</dbReference>
<dbReference type="PROSITE" id="PS00380">
    <property type="entry name" value="RHODANESE_1"/>
    <property type="match status" value="1"/>
</dbReference>
<evidence type="ECO:0000256" key="4">
    <source>
        <dbReference type="ARBA" id="ARBA00022737"/>
    </source>
</evidence>
<keyword evidence="2" id="KW-0963">Cytoplasm</keyword>
<keyword evidence="4" id="KW-0677">Repeat</keyword>
<dbReference type="FunFam" id="3.40.250.10:FF:000015">
    <property type="entry name" value="Sulfurtransferase"/>
    <property type="match status" value="1"/>
</dbReference>
<dbReference type="CDD" id="cd01449">
    <property type="entry name" value="TST_Repeat_2"/>
    <property type="match status" value="1"/>
</dbReference>